<name>N1JIV2_BLUG1</name>
<evidence type="ECO:0000256" key="1">
    <source>
        <dbReference type="ARBA" id="ARBA00022884"/>
    </source>
</evidence>
<dbReference type="EMBL" id="CAUH01003975">
    <property type="protein sequence ID" value="CCU78279.1"/>
    <property type="molecule type" value="Genomic_DNA"/>
</dbReference>
<dbReference type="GO" id="GO:0003723">
    <property type="term" value="F:RNA binding"/>
    <property type="evidence" value="ECO:0007669"/>
    <property type="project" value="UniProtKB-UniRule"/>
</dbReference>
<evidence type="ECO:0000313" key="5">
    <source>
        <dbReference type="EMBL" id="CCU78279.1"/>
    </source>
</evidence>
<evidence type="ECO:0000256" key="2">
    <source>
        <dbReference type="PROSITE-ProRule" id="PRU00176"/>
    </source>
</evidence>
<keyword evidence="1 2" id="KW-0694">RNA-binding</keyword>
<dbReference type="InterPro" id="IPR000504">
    <property type="entry name" value="RRM_dom"/>
</dbReference>
<proteinExistence type="predicted"/>
<dbReference type="eggNOG" id="KOG4210">
    <property type="taxonomic scope" value="Eukaryota"/>
</dbReference>
<dbReference type="OrthoDB" id="1875751at2759"/>
<feature type="domain" description="RRM" evidence="4">
    <location>
        <begin position="248"/>
        <end position="362"/>
    </location>
</feature>
<dbReference type="SUPFAM" id="SSF54928">
    <property type="entry name" value="RNA-binding domain, RBD"/>
    <property type="match status" value="2"/>
</dbReference>
<feature type="compositionally biased region" description="Basic residues" evidence="3">
    <location>
        <begin position="10"/>
        <end position="21"/>
    </location>
</feature>
<evidence type="ECO:0000256" key="3">
    <source>
        <dbReference type="SAM" id="MobiDB-lite"/>
    </source>
</evidence>
<organism evidence="5 6">
    <name type="scientific">Blumeria graminis f. sp. hordei (strain DH14)</name>
    <name type="common">Barley powdery mildew</name>
    <name type="synonym">Oidium monilioides f. sp. hordei</name>
    <dbReference type="NCBI Taxonomy" id="546991"/>
    <lineage>
        <taxon>Eukaryota</taxon>
        <taxon>Fungi</taxon>
        <taxon>Dikarya</taxon>
        <taxon>Ascomycota</taxon>
        <taxon>Pezizomycotina</taxon>
        <taxon>Leotiomycetes</taxon>
        <taxon>Erysiphales</taxon>
        <taxon>Erysiphaceae</taxon>
        <taxon>Blumeria</taxon>
        <taxon>Blumeria hordei</taxon>
    </lineage>
</organism>
<comment type="caution">
    <text evidence="5">The sequence shown here is derived from an EMBL/GenBank/DDBJ whole genome shotgun (WGS) entry which is preliminary data.</text>
</comment>
<dbReference type="InterPro" id="IPR035979">
    <property type="entry name" value="RBD_domain_sf"/>
</dbReference>
<sequence>MSSNSSSPHQQKKERSSKKRVFNNQLNPEVAVAPNVDSSDSEVSQGEEEEEEELKPECKLGSSTNEPLENRPSKKRKTEASKIEVDINAPNPPSKKELRRLKKGKKIPASKTVPTDEIKVTKTEAEKRSEHGIWIGNLPFHVSPEDLNKFLVDNSEIKKEMITRIHMPRPHDDKSLKAEGTQKVGKTVLNKGFAYVDFSSAEAVTEALLLTEKLLNGRRVLIKDHKSFEGRITVKKPDIRSDGKAPSKRVFVGNLSFDTTEDNLKEHFEKCGPTTSIKVATFEDSGKCKGYAWIVFDKIESAESAVRGFIHREDTQSDSELDSEDENQPKGTNSNKPIKKKLRKVWVNRINGRSLRMEFAEDAQVRYKKRYGKKLEDKETPGPSQETTKHESAIVAKTIEYRQPYAPRLTGGIVESKGKKITF</sequence>
<feature type="domain" description="RRM" evidence="4">
    <location>
        <begin position="131"/>
        <end position="227"/>
    </location>
</feature>
<evidence type="ECO:0000313" key="6">
    <source>
        <dbReference type="Proteomes" id="UP000015441"/>
    </source>
</evidence>
<dbReference type="InParanoid" id="N1JIV2"/>
<dbReference type="SMART" id="SM00360">
    <property type="entry name" value="RRM"/>
    <property type="match status" value="2"/>
</dbReference>
<feature type="region of interest" description="Disordered" evidence="3">
    <location>
        <begin position="312"/>
        <end position="338"/>
    </location>
</feature>
<dbReference type="AlphaFoldDB" id="N1JIV2"/>
<evidence type="ECO:0000259" key="4">
    <source>
        <dbReference type="PROSITE" id="PS50102"/>
    </source>
</evidence>
<dbReference type="PANTHER" id="PTHR23236:SF95">
    <property type="entry name" value="NUCLEOLAR PROTEIN 13"/>
    <property type="match status" value="1"/>
</dbReference>
<feature type="compositionally biased region" description="Basic and acidic residues" evidence="3">
    <location>
        <begin position="68"/>
        <end position="85"/>
    </location>
</feature>
<dbReference type="InterPro" id="IPR012677">
    <property type="entry name" value="Nucleotide-bd_a/b_plait_sf"/>
</dbReference>
<dbReference type="PANTHER" id="PTHR23236">
    <property type="entry name" value="EUKARYOTIC TRANSLATION INITIATION FACTOR 4B/4H"/>
    <property type="match status" value="1"/>
</dbReference>
<dbReference type="STRING" id="546991.N1JIV2"/>
<dbReference type="Pfam" id="PF00076">
    <property type="entry name" value="RRM_1"/>
    <property type="match status" value="1"/>
</dbReference>
<dbReference type="FunCoup" id="N1JIV2">
    <property type="interactions" value="822"/>
</dbReference>
<feature type="compositionally biased region" description="Basic residues" evidence="3">
    <location>
        <begin position="97"/>
        <end position="108"/>
    </location>
</feature>
<reference evidence="5 6" key="1">
    <citation type="journal article" date="2010" name="Science">
        <title>Genome expansion and gene loss in powdery mildew fungi reveal tradeoffs in extreme parasitism.</title>
        <authorList>
            <person name="Spanu P.D."/>
            <person name="Abbott J.C."/>
            <person name="Amselem J."/>
            <person name="Burgis T.A."/>
            <person name="Soanes D.M."/>
            <person name="Stueber K."/>
            <person name="Ver Loren van Themaat E."/>
            <person name="Brown J.K.M."/>
            <person name="Butcher S.A."/>
            <person name="Gurr S.J."/>
            <person name="Lebrun M.-H."/>
            <person name="Ridout C.J."/>
            <person name="Schulze-Lefert P."/>
            <person name="Talbot N.J."/>
            <person name="Ahmadinejad N."/>
            <person name="Ametz C."/>
            <person name="Barton G.R."/>
            <person name="Benjdia M."/>
            <person name="Bidzinski P."/>
            <person name="Bindschedler L.V."/>
            <person name="Both M."/>
            <person name="Brewer M.T."/>
            <person name="Cadle-Davidson L."/>
            <person name="Cadle-Davidson M.M."/>
            <person name="Collemare J."/>
            <person name="Cramer R."/>
            <person name="Frenkel O."/>
            <person name="Godfrey D."/>
            <person name="Harriman J."/>
            <person name="Hoede C."/>
            <person name="King B.C."/>
            <person name="Klages S."/>
            <person name="Kleemann J."/>
            <person name="Knoll D."/>
            <person name="Koti P.S."/>
            <person name="Kreplak J."/>
            <person name="Lopez-Ruiz F.J."/>
            <person name="Lu X."/>
            <person name="Maekawa T."/>
            <person name="Mahanil S."/>
            <person name="Micali C."/>
            <person name="Milgroom M.G."/>
            <person name="Montana G."/>
            <person name="Noir S."/>
            <person name="O'Connell R.J."/>
            <person name="Oberhaensli S."/>
            <person name="Parlange F."/>
            <person name="Pedersen C."/>
            <person name="Quesneville H."/>
            <person name="Reinhardt R."/>
            <person name="Rott M."/>
            <person name="Sacristan S."/>
            <person name="Schmidt S.M."/>
            <person name="Schoen M."/>
            <person name="Skamnioti P."/>
            <person name="Sommer H."/>
            <person name="Stephens A."/>
            <person name="Takahara H."/>
            <person name="Thordal-Christensen H."/>
            <person name="Vigouroux M."/>
            <person name="Wessling R."/>
            <person name="Wicker T."/>
            <person name="Panstruga R."/>
        </authorList>
    </citation>
    <scope>NUCLEOTIDE SEQUENCE [LARGE SCALE GENOMIC DNA]</scope>
    <source>
        <strain evidence="5">DH14</strain>
    </source>
</reference>
<dbReference type="GO" id="GO:0005730">
    <property type="term" value="C:nucleolus"/>
    <property type="evidence" value="ECO:0007669"/>
    <property type="project" value="TreeGrafter"/>
</dbReference>
<accession>N1JIV2</accession>
<dbReference type="Gene3D" id="3.30.70.330">
    <property type="match status" value="2"/>
</dbReference>
<protein>
    <submittedName>
        <fullName evidence="5">Nucleolar protein 13/RNA-binding protein rnp24</fullName>
    </submittedName>
</protein>
<dbReference type="PROSITE" id="PS50102">
    <property type="entry name" value="RRM"/>
    <property type="match status" value="2"/>
</dbReference>
<dbReference type="HOGENOM" id="CLU_027451_1_1_1"/>
<feature type="region of interest" description="Disordered" evidence="3">
    <location>
        <begin position="373"/>
        <end position="393"/>
    </location>
</feature>
<feature type="compositionally biased region" description="Acidic residues" evidence="3">
    <location>
        <begin position="45"/>
        <end position="54"/>
    </location>
</feature>
<feature type="compositionally biased region" description="Acidic residues" evidence="3">
    <location>
        <begin position="316"/>
        <end position="326"/>
    </location>
</feature>
<keyword evidence="6" id="KW-1185">Reference proteome</keyword>
<gene>
    <name evidence="5" type="ORF">BGHDH14_bgh02758</name>
</gene>
<feature type="region of interest" description="Disordered" evidence="3">
    <location>
        <begin position="1"/>
        <end position="109"/>
    </location>
</feature>
<dbReference type="Proteomes" id="UP000015441">
    <property type="component" value="Unassembled WGS sequence"/>
</dbReference>